<evidence type="ECO:0000256" key="7">
    <source>
        <dbReference type="ARBA" id="ARBA00022801"/>
    </source>
</evidence>
<evidence type="ECO:0000256" key="6">
    <source>
        <dbReference type="ARBA" id="ARBA00022729"/>
    </source>
</evidence>
<evidence type="ECO:0000259" key="11">
    <source>
        <dbReference type="PROSITE" id="PS52035"/>
    </source>
</evidence>
<gene>
    <name evidence="12" type="ORF">BG04_382</name>
</gene>
<sequence length="551" mass="61508">MKKTVKRTAVPALLSIGLLLSPLAVQAEMPYYGKDYSQPEKIKALYPEIKVNEATPAFLKGQDAFTTQEEMMSYVQKLAHKSPYVKLKIIGKSQQGRDIPALYFSKEKKFADGKPSKKPTIWLQSQIHGNEPASGESVLAVATRLTEDFGKDVLNKVNIVIVPRINPDGSYAFKRQLANNLDGNRDYIKLESPEVQSVRAEFNRFSPEVVIDAHEYTPYSSGFKNIGKEGVWKYHDILLQSGRNLNIPQNIRDVSDELFVNSTLTAIEKQGYSGEVYYTSQVNKQGQLEVEEGSVEPRIGRNSLGLYPSFSFLVESRGIGIGREDFPRRVSAQIATQEKLITQTAAHAKQIKALIAKEKAALVKKGENANDHDPIVVNSENKKIPNSTLEMVDVESASVKEIPVTYYSAKAATPTLVRERPTAYILKAGHEELAAKLQRQGVKGFKLTKETALSVEAYSVSSRIENEAYENKPNVDVQTIVKKKTVTFPKGSYVFLTSQPQNNLLSLSLEPESVDSFTTFGYLPSEVGQELDVYRFTRSIEKSPLQKETRK</sequence>
<dbReference type="EMBL" id="CP009920">
    <property type="protein sequence ID" value="AJI22901.1"/>
    <property type="molecule type" value="Genomic_DNA"/>
</dbReference>
<evidence type="ECO:0000256" key="9">
    <source>
        <dbReference type="ARBA" id="ARBA00023180"/>
    </source>
</evidence>
<dbReference type="InterPro" id="IPR000834">
    <property type="entry name" value="Peptidase_M14"/>
</dbReference>
<dbReference type="PANTHER" id="PTHR11705">
    <property type="entry name" value="PROTEASE FAMILY M14 CARBOXYPEPTIDASE A,B"/>
    <property type="match status" value="1"/>
</dbReference>
<keyword evidence="5" id="KW-0645">Protease</keyword>
<reference evidence="12 13" key="1">
    <citation type="journal article" date="2015" name="Genome Announc.">
        <title>Complete genome sequences for 35 biothreat assay-relevant bacillus species.</title>
        <authorList>
            <person name="Johnson S.L."/>
            <person name="Daligault H.E."/>
            <person name="Davenport K.W."/>
            <person name="Jaissle J."/>
            <person name="Frey K.G."/>
            <person name="Ladner J.T."/>
            <person name="Broomall S.M."/>
            <person name="Bishop-Lilly K.A."/>
            <person name="Bruce D.C."/>
            <person name="Gibbons H.S."/>
            <person name="Coyne S.R."/>
            <person name="Lo C.C."/>
            <person name="Meincke L."/>
            <person name="Munk A.C."/>
            <person name="Koroleva G.I."/>
            <person name="Rosenzweig C.N."/>
            <person name="Palacios G.F."/>
            <person name="Redden C.L."/>
            <person name="Minogue T.D."/>
            <person name="Chain P.S."/>
        </authorList>
    </citation>
    <scope>NUCLEOTIDE SEQUENCE [LARGE SCALE GENOMIC DNA]</scope>
    <source>
        <strain evidence="13">ATCC 14581 / DSM 32 / JCM 2506 / NBRC 15308 / NCIMB 9376 / NCTC 10342 / NRRL B-14308 / VKM B-512</strain>
    </source>
</reference>
<dbReference type="GO" id="GO:0006508">
    <property type="term" value="P:proteolysis"/>
    <property type="evidence" value="ECO:0007669"/>
    <property type="project" value="UniProtKB-KW"/>
</dbReference>
<evidence type="ECO:0000256" key="1">
    <source>
        <dbReference type="ARBA" id="ARBA00001947"/>
    </source>
</evidence>
<dbReference type="GeneID" id="93643890"/>
<keyword evidence="8" id="KW-0843">Virulence</keyword>
<dbReference type="KEGG" id="bmeg:BG04_382"/>
<dbReference type="CDD" id="cd06242">
    <property type="entry name" value="M14-like"/>
    <property type="match status" value="1"/>
</dbReference>
<evidence type="ECO:0000256" key="3">
    <source>
        <dbReference type="ARBA" id="ARBA00005988"/>
    </source>
</evidence>
<dbReference type="SMART" id="SM00631">
    <property type="entry name" value="Zn_pept"/>
    <property type="match status" value="1"/>
</dbReference>
<organism evidence="12 13">
    <name type="scientific">Priestia megaterium (strain ATCC 14581 / DSM 32 / CCUG 1817 / JCM 2506 / NBRC 15308 / NCIMB 9376 / NCTC 10342 / NRRL B-14308 / VKM B-512 / Ford 19)</name>
    <name type="common">Bacillus megaterium</name>
    <dbReference type="NCBI Taxonomy" id="1348623"/>
    <lineage>
        <taxon>Bacteria</taxon>
        <taxon>Bacillati</taxon>
        <taxon>Bacillota</taxon>
        <taxon>Bacilli</taxon>
        <taxon>Bacillales</taxon>
        <taxon>Bacillaceae</taxon>
        <taxon>Priestia</taxon>
    </lineage>
</organism>
<keyword evidence="4" id="KW-0964">Secreted</keyword>
<evidence type="ECO:0000256" key="10">
    <source>
        <dbReference type="PROSITE-ProRule" id="PRU01379"/>
    </source>
</evidence>
<dbReference type="PROSITE" id="PS52035">
    <property type="entry name" value="PEPTIDASE_M14"/>
    <property type="match status" value="1"/>
</dbReference>
<dbReference type="HOGENOM" id="CLU_026103_1_0_9"/>
<comment type="subcellular location">
    <subcellularLocation>
        <location evidence="2">Secreted</location>
    </subcellularLocation>
</comment>
<dbReference type="GO" id="GO:0008270">
    <property type="term" value="F:zinc ion binding"/>
    <property type="evidence" value="ECO:0007669"/>
    <property type="project" value="InterPro"/>
</dbReference>
<comment type="similarity">
    <text evidence="3 10">Belongs to the peptidase M14 family.</text>
</comment>
<dbReference type="Gene3D" id="3.40.630.10">
    <property type="entry name" value="Zn peptidases"/>
    <property type="match status" value="1"/>
</dbReference>
<evidence type="ECO:0000256" key="5">
    <source>
        <dbReference type="ARBA" id="ARBA00022670"/>
    </source>
</evidence>
<keyword evidence="6" id="KW-0732">Signal</keyword>
<evidence type="ECO:0000313" key="13">
    <source>
        <dbReference type="Proteomes" id="UP000031829"/>
    </source>
</evidence>
<dbReference type="SUPFAM" id="SSF53187">
    <property type="entry name" value="Zn-dependent exopeptidases"/>
    <property type="match status" value="1"/>
</dbReference>
<keyword evidence="7" id="KW-0378">Hydrolase</keyword>
<evidence type="ECO:0000256" key="2">
    <source>
        <dbReference type="ARBA" id="ARBA00004613"/>
    </source>
</evidence>
<protein>
    <submittedName>
        <fullName evidence="12">Zinc carboxypeptidase family protein</fullName>
    </submittedName>
</protein>
<evidence type="ECO:0000313" key="12">
    <source>
        <dbReference type="EMBL" id="AJI22901.1"/>
    </source>
</evidence>
<dbReference type="GO" id="GO:0004181">
    <property type="term" value="F:metallocarboxypeptidase activity"/>
    <property type="evidence" value="ECO:0007669"/>
    <property type="project" value="InterPro"/>
</dbReference>
<name>A0A0B6AHA3_PRIM2</name>
<dbReference type="GO" id="GO:0005615">
    <property type="term" value="C:extracellular space"/>
    <property type="evidence" value="ECO:0007669"/>
    <property type="project" value="TreeGrafter"/>
</dbReference>
<dbReference type="Pfam" id="PF00246">
    <property type="entry name" value="Peptidase_M14"/>
    <property type="match status" value="1"/>
</dbReference>
<keyword evidence="12" id="KW-0121">Carboxypeptidase</keyword>
<evidence type="ECO:0000256" key="8">
    <source>
        <dbReference type="ARBA" id="ARBA00023026"/>
    </source>
</evidence>
<dbReference type="Proteomes" id="UP000031829">
    <property type="component" value="Chromosome"/>
</dbReference>
<keyword evidence="9" id="KW-0325">Glycoprotein</keyword>
<dbReference type="AlphaFoldDB" id="A0A0B6AHA3"/>
<proteinExistence type="inferred from homology"/>
<feature type="domain" description="Peptidase M14" evidence="11">
    <location>
        <begin position="64"/>
        <end position="358"/>
    </location>
</feature>
<feature type="active site" description="Proton donor/acceptor" evidence="10">
    <location>
        <position position="315"/>
    </location>
</feature>
<dbReference type="RefSeq" id="WP_034650160.1">
    <property type="nucleotide sequence ID" value="NZ_BCVB01000006.1"/>
</dbReference>
<evidence type="ECO:0000256" key="4">
    <source>
        <dbReference type="ARBA" id="ARBA00022525"/>
    </source>
</evidence>
<dbReference type="PANTHER" id="PTHR11705:SF83">
    <property type="entry name" value="INACTIVE METALLOCARBOXYPEPTIDASE ECM14"/>
    <property type="match status" value="1"/>
</dbReference>
<accession>A0A0B6AHA3</accession>
<comment type="cofactor">
    <cofactor evidence="1">
        <name>Zn(2+)</name>
        <dbReference type="ChEBI" id="CHEBI:29105"/>
    </cofactor>
</comment>